<name>A0A1V6Q1I0_9EURO</name>
<evidence type="ECO:0008006" key="3">
    <source>
        <dbReference type="Google" id="ProtNLM"/>
    </source>
</evidence>
<dbReference type="AlphaFoldDB" id="A0A1V6Q1I0"/>
<comment type="caution">
    <text evidence="1">The sequence shown here is derived from an EMBL/GenBank/DDBJ whole genome shotgun (WGS) entry which is preliminary data.</text>
</comment>
<evidence type="ECO:0000313" key="1">
    <source>
        <dbReference type="EMBL" id="OQD83085.1"/>
    </source>
</evidence>
<protein>
    <recommendedName>
        <fullName evidence="3">Methyltransferase domain-containing protein</fullName>
    </recommendedName>
</protein>
<dbReference type="STRING" id="416450.A0A1V6Q1I0"/>
<gene>
    <name evidence="1" type="ORF">PENANT_c018G05782</name>
</gene>
<dbReference type="Gene3D" id="3.40.50.150">
    <property type="entry name" value="Vaccinia Virus protein VP39"/>
    <property type="match status" value="1"/>
</dbReference>
<keyword evidence="2" id="KW-1185">Reference proteome</keyword>
<dbReference type="EMBL" id="MDYN01000018">
    <property type="protein sequence ID" value="OQD83085.1"/>
    <property type="molecule type" value="Genomic_DNA"/>
</dbReference>
<reference evidence="2" key="1">
    <citation type="journal article" date="2017" name="Nat. Microbiol.">
        <title>Global analysis of biosynthetic gene clusters reveals vast potential of secondary metabolite production in Penicillium species.</title>
        <authorList>
            <person name="Nielsen J.C."/>
            <person name="Grijseels S."/>
            <person name="Prigent S."/>
            <person name="Ji B."/>
            <person name="Dainat J."/>
            <person name="Nielsen K.F."/>
            <person name="Frisvad J.C."/>
            <person name="Workman M."/>
            <person name="Nielsen J."/>
        </authorList>
    </citation>
    <scope>NUCLEOTIDE SEQUENCE [LARGE SCALE GENOMIC DNA]</scope>
    <source>
        <strain evidence="2">IBT 31811</strain>
    </source>
</reference>
<dbReference type="SUPFAM" id="SSF53335">
    <property type="entry name" value="S-adenosyl-L-methionine-dependent methyltransferases"/>
    <property type="match status" value="1"/>
</dbReference>
<proteinExistence type="predicted"/>
<dbReference type="Proteomes" id="UP000191672">
    <property type="component" value="Unassembled WGS sequence"/>
</dbReference>
<evidence type="ECO:0000313" key="2">
    <source>
        <dbReference type="Proteomes" id="UP000191672"/>
    </source>
</evidence>
<sequence length="77" mass="8733">MAVLTMHIGQELIFFPMISGNKIELHHVYRLCLEGDLCKTQLQHPQRVLDIGTGTGIWAIEGDIYALETSGDFNIRY</sequence>
<dbReference type="InterPro" id="IPR029063">
    <property type="entry name" value="SAM-dependent_MTases_sf"/>
</dbReference>
<accession>A0A1V6Q1I0</accession>
<organism evidence="1 2">
    <name type="scientific">Penicillium antarcticum</name>
    <dbReference type="NCBI Taxonomy" id="416450"/>
    <lineage>
        <taxon>Eukaryota</taxon>
        <taxon>Fungi</taxon>
        <taxon>Dikarya</taxon>
        <taxon>Ascomycota</taxon>
        <taxon>Pezizomycotina</taxon>
        <taxon>Eurotiomycetes</taxon>
        <taxon>Eurotiomycetidae</taxon>
        <taxon>Eurotiales</taxon>
        <taxon>Aspergillaceae</taxon>
        <taxon>Penicillium</taxon>
    </lineage>
</organism>